<dbReference type="PANTHER" id="PTHR46850">
    <property type="entry name" value="CHROMODOMAIN-HELICASE-DNA-BINDING PROTEIN 9"/>
    <property type="match status" value="1"/>
</dbReference>
<dbReference type="AlphaFoldDB" id="G3HWP4"/>
<feature type="domain" description="BRK" evidence="7">
    <location>
        <begin position="388"/>
        <end position="428"/>
    </location>
</feature>
<dbReference type="InterPro" id="IPR006576">
    <property type="entry name" value="BRK_domain"/>
</dbReference>
<feature type="compositionally biased region" description="Basic and acidic residues" evidence="6">
    <location>
        <begin position="553"/>
        <end position="574"/>
    </location>
</feature>
<evidence type="ECO:0000256" key="5">
    <source>
        <dbReference type="ARBA" id="ARBA00023242"/>
    </source>
</evidence>
<evidence type="ECO:0000259" key="7">
    <source>
        <dbReference type="SMART" id="SM00592"/>
    </source>
</evidence>
<accession>G3HWP4</accession>
<feature type="region of interest" description="Disordered" evidence="6">
    <location>
        <begin position="636"/>
        <end position="699"/>
    </location>
</feature>
<dbReference type="STRING" id="10029.G3HWP4"/>
<proteinExistence type="inferred from homology"/>
<evidence type="ECO:0000256" key="4">
    <source>
        <dbReference type="ARBA" id="ARBA00023163"/>
    </source>
</evidence>
<reference evidence="9" key="1">
    <citation type="journal article" date="2011" name="Nat. Biotechnol.">
        <title>The genomic sequence of the Chinese hamster ovary (CHO)-K1 cell line.</title>
        <authorList>
            <person name="Xu X."/>
            <person name="Nagarajan H."/>
            <person name="Lewis N.E."/>
            <person name="Pan S."/>
            <person name="Cai Z."/>
            <person name="Liu X."/>
            <person name="Chen W."/>
            <person name="Xie M."/>
            <person name="Wang W."/>
            <person name="Hammond S."/>
            <person name="Andersen M.R."/>
            <person name="Neff N."/>
            <person name="Passarelli B."/>
            <person name="Koh W."/>
            <person name="Fan H.C."/>
            <person name="Wang J."/>
            <person name="Gui Y."/>
            <person name="Lee K.H."/>
            <person name="Betenbaugh M.J."/>
            <person name="Quake S.R."/>
            <person name="Famili I."/>
            <person name="Palsson B.O."/>
            <person name="Wang J."/>
        </authorList>
    </citation>
    <scope>NUCLEOTIDE SEQUENCE [LARGE SCALE GENOMIC DNA]</scope>
    <source>
        <strain evidence="9">CHO K1 cell line</strain>
    </source>
</reference>
<organism evidence="8 9">
    <name type="scientific">Cricetulus griseus</name>
    <name type="common">Chinese hamster</name>
    <name type="synonym">Cricetulus barabensis griseus</name>
    <dbReference type="NCBI Taxonomy" id="10029"/>
    <lineage>
        <taxon>Eukaryota</taxon>
        <taxon>Metazoa</taxon>
        <taxon>Chordata</taxon>
        <taxon>Craniata</taxon>
        <taxon>Vertebrata</taxon>
        <taxon>Euteleostomi</taxon>
        <taxon>Mammalia</taxon>
        <taxon>Eutheria</taxon>
        <taxon>Euarchontoglires</taxon>
        <taxon>Glires</taxon>
        <taxon>Rodentia</taxon>
        <taxon>Myomorpha</taxon>
        <taxon>Muroidea</taxon>
        <taxon>Cricetidae</taxon>
        <taxon>Cricetinae</taxon>
        <taxon>Cricetulus</taxon>
    </lineage>
</organism>
<dbReference type="InterPro" id="IPR037259">
    <property type="entry name" value="BRK_sf"/>
</dbReference>
<feature type="compositionally biased region" description="Polar residues" evidence="6">
    <location>
        <begin position="115"/>
        <end position="127"/>
    </location>
</feature>
<keyword evidence="8" id="KW-0347">Helicase</keyword>
<feature type="region of interest" description="Disordered" evidence="6">
    <location>
        <begin position="363"/>
        <end position="408"/>
    </location>
</feature>
<feature type="compositionally biased region" description="Low complexity" evidence="6">
    <location>
        <begin position="535"/>
        <end position="552"/>
    </location>
</feature>
<dbReference type="EMBL" id="JH000836">
    <property type="protein sequence ID" value="EGV93104.1"/>
    <property type="molecule type" value="Genomic_DNA"/>
</dbReference>
<keyword evidence="8" id="KW-0547">Nucleotide-binding</keyword>
<dbReference type="GO" id="GO:0004386">
    <property type="term" value="F:helicase activity"/>
    <property type="evidence" value="ECO:0007669"/>
    <property type="project" value="UniProtKB-KW"/>
</dbReference>
<name>G3HWP4_CRIGR</name>
<evidence type="ECO:0000256" key="2">
    <source>
        <dbReference type="ARBA" id="ARBA00007025"/>
    </source>
</evidence>
<dbReference type="InterPro" id="IPR051493">
    <property type="entry name" value="CHD"/>
</dbReference>
<keyword evidence="3" id="KW-0805">Transcription regulation</keyword>
<dbReference type="InParanoid" id="G3HWP4"/>
<gene>
    <name evidence="8" type="ORF">I79_015405</name>
</gene>
<dbReference type="Proteomes" id="UP000001075">
    <property type="component" value="Unassembled WGS sequence"/>
</dbReference>
<feature type="region of interest" description="Disordered" evidence="6">
    <location>
        <begin position="535"/>
        <end position="588"/>
    </location>
</feature>
<dbReference type="GO" id="GO:0003677">
    <property type="term" value="F:DNA binding"/>
    <property type="evidence" value="ECO:0007669"/>
    <property type="project" value="UniProtKB-KW"/>
</dbReference>
<feature type="region of interest" description="Disordered" evidence="6">
    <location>
        <begin position="309"/>
        <end position="338"/>
    </location>
</feature>
<feature type="compositionally biased region" description="Basic and acidic residues" evidence="6">
    <location>
        <begin position="1"/>
        <end position="24"/>
    </location>
</feature>
<dbReference type="GO" id="GO:0005634">
    <property type="term" value="C:nucleus"/>
    <property type="evidence" value="ECO:0007669"/>
    <property type="project" value="UniProtKB-SubCell"/>
</dbReference>
<evidence type="ECO:0000256" key="6">
    <source>
        <dbReference type="SAM" id="MobiDB-lite"/>
    </source>
</evidence>
<feature type="region of interest" description="Disordered" evidence="6">
    <location>
        <begin position="102"/>
        <end position="134"/>
    </location>
</feature>
<dbReference type="SMART" id="SM00592">
    <property type="entry name" value="BRK"/>
    <property type="match status" value="1"/>
</dbReference>
<feature type="compositionally biased region" description="Polar residues" evidence="6">
    <location>
        <begin position="325"/>
        <end position="334"/>
    </location>
</feature>
<feature type="compositionally biased region" description="Polar residues" evidence="6">
    <location>
        <begin position="666"/>
        <end position="675"/>
    </location>
</feature>
<keyword evidence="8" id="KW-0067">ATP-binding</keyword>
<comment type="similarity">
    <text evidence="2">Belongs to the SNF2/RAD54 helicase family.</text>
</comment>
<evidence type="ECO:0000313" key="8">
    <source>
        <dbReference type="EMBL" id="EGV93104.1"/>
    </source>
</evidence>
<evidence type="ECO:0000256" key="1">
    <source>
        <dbReference type="ARBA" id="ARBA00004123"/>
    </source>
</evidence>
<keyword evidence="5" id="KW-0539">Nucleus</keyword>
<evidence type="ECO:0000313" key="9">
    <source>
        <dbReference type="Proteomes" id="UP000001075"/>
    </source>
</evidence>
<keyword evidence="8" id="KW-0378">Hydrolase</keyword>
<dbReference type="PANTHER" id="PTHR46850:SF1">
    <property type="entry name" value="CHROMODOMAIN-HELICASE-DNA-BINDING PROTEIN 9"/>
    <property type="match status" value="1"/>
</dbReference>
<evidence type="ECO:0000256" key="3">
    <source>
        <dbReference type="ARBA" id="ARBA00023015"/>
    </source>
</evidence>
<comment type="subcellular location">
    <subcellularLocation>
        <location evidence="1">Nucleus</location>
    </subcellularLocation>
</comment>
<dbReference type="SUPFAM" id="SSF160481">
    <property type="entry name" value="BRK domain-like"/>
    <property type="match status" value="1"/>
</dbReference>
<keyword evidence="4" id="KW-0804">Transcription</keyword>
<protein>
    <submittedName>
        <fullName evidence="8">Chromodomain-helicase-DNA-binding protein 6</fullName>
    </submittedName>
</protein>
<feature type="region of interest" description="Disordered" evidence="6">
    <location>
        <begin position="1"/>
        <end position="50"/>
    </location>
</feature>
<feature type="compositionally biased region" description="Basic and acidic residues" evidence="6">
    <location>
        <begin position="690"/>
        <end position="699"/>
    </location>
</feature>
<sequence>MYGSEPKPEDMDFENKDDYEKDVTCHSQDYPGKYSEEESKSSTSGMAGDLGEEAQEVRAPTIAQLLQEKTLYSFSEWPKDRVIINRLDNICHVVLKGKWPSSQQYEPSGALPTPILTSSAGSRNSLSEPEATEHGFSNGAALAAQIQKESFLAPVFTKDEQKHRRPYEFEVERDAKARSLEQYSATHGHPPIVLNGWHGESAIDLSCSSEGSPGTTSPFPVSTSTPKIGAIGSLQGALGMDLSGILQAGLIHPVTGQIVNGSLRRDDAAMRRRRGRRKHIEGGMDLIFLKEQTLQAGILEVHEDAGQATLSTTHPEGPGAASPVSEPTTASGNQAEKAVPSKSLLDWLRQQADYSLDVPGFGASFSDKPKQRRPRCKEPGKLDISSMSGEERVPTVPKEPGLRGFLPESKFNHTLTEPVLRDAGPRRRGRRPRNELLKAPAIVADSPSGMGPLFMNGLIAGMDLVGLQNVRNIPGIPLTGLVGFPAGFATMPTGEEVKSTLSMLPMMLPGMAAVPQMFGVGGLLNTPMATTCTTTASASLSSTTKSGTSATEKTTEDKLSGRDVKADTLVEDKPGPGTFSDQSEPTITTSSPVAFNPFLIPGVSPGLIYPSMFLSPGMGMALPAMQQGRHSEMLGLESQKRKKKKTKGENPNPEPASGCEREPDSDQSCTESSTALPPEREHVAQAGEGGLKDSNDDTN</sequence>
<keyword evidence="8" id="KW-0238">DNA-binding</keyword>
<feature type="compositionally biased region" description="Polar residues" evidence="6">
    <location>
        <begin position="579"/>
        <end position="588"/>
    </location>
</feature>